<keyword evidence="7" id="KW-0285">Flavoprotein</keyword>
<dbReference type="PANTHER" id="PTHR21085">
    <property type="entry name" value="CHORISMATE SYNTHASE"/>
    <property type="match status" value="1"/>
</dbReference>
<evidence type="ECO:0000256" key="1">
    <source>
        <dbReference type="ARBA" id="ARBA00005044"/>
    </source>
</evidence>
<proteinExistence type="inferred from homology"/>
<organism evidence="9 10">
    <name type="scientific">Helicobacter cinaedi</name>
    <dbReference type="NCBI Taxonomy" id="213"/>
    <lineage>
        <taxon>Bacteria</taxon>
        <taxon>Pseudomonadati</taxon>
        <taxon>Campylobacterota</taxon>
        <taxon>Epsilonproteobacteria</taxon>
        <taxon>Campylobacterales</taxon>
        <taxon>Helicobacteraceae</taxon>
        <taxon>Helicobacter</taxon>
    </lineage>
</organism>
<evidence type="ECO:0000256" key="7">
    <source>
        <dbReference type="HAMAP-Rule" id="MF_00300"/>
    </source>
</evidence>
<dbReference type="NCBIfam" id="NF003793">
    <property type="entry name" value="PRK05382.1"/>
    <property type="match status" value="1"/>
</dbReference>
<comment type="function">
    <text evidence="7">Catalyzes the anti-1,4-elimination of the C-3 phosphate and the C-6 proR hydrogen from 5-enolpyruvylshikimate-3-phosphate (EPSP) to yield chorismate, which is the branch point compound that serves as the starting substrate for the three terminal pathways of aromatic amino acid biosynthesis. This reaction introduces a second double bond into the aromatic ring system.</text>
</comment>
<dbReference type="InterPro" id="IPR000453">
    <property type="entry name" value="Chorismate_synth"/>
</dbReference>
<dbReference type="EC" id="4.2.3.5" evidence="3 7"/>
<dbReference type="PROSITE" id="PS00787">
    <property type="entry name" value="CHORISMATE_SYNTHASE_1"/>
    <property type="match status" value="1"/>
</dbReference>
<dbReference type="GO" id="GO:0005829">
    <property type="term" value="C:cytosol"/>
    <property type="evidence" value="ECO:0007669"/>
    <property type="project" value="TreeGrafter"/>
</dbReference>
<accession>A0A377JLY4</accession>
<comment type="cofactor">
    <cofactor evidence="7 8">
        <name>FMNH2</name>
        <dbReference type="ChEBI" id="CHEBI:57618"/>
    </cofactor>
    <text evidence="7 8">Reduced FMN (FMNH(2)).</text>
</comment>
<dbReference type="GO" id="GO:0004107">
    <property type="term" value="F:chorismate synthase activity"/>
    <property type="evidence" value="ECO:0007669"/>
    <property type="project" value="UniProtKB-UniRule"/>
</dbReference>
<dbReference type="InterPro" id="IPR035904">
    <property type="entry name" value="Chorismate_synth_AroC_sf"/>
</dbReference>
<dbReference type="GO" id="GO:0010181">
    <property type="term" value="F:FMN binding"/>
    <property type="evidence" value="ECO:0007669"/>
    <property type="project" value="TreeGrafter"/>
</dbReference>
<dbReference type="GO" id="GO:0009073">
    <property type="term" value="P:aromatic amino acid family biosynthetic process"/>
    <property type="evidence" value="ECO:0007669"/>
    <property type="project" value="UniProtKB-KW"/>
</dbReference>
<feature type="binding site" evidence="7">
    <location>
        <position position="46"/>
    </location>
    <ligand>
        <name>NADP(+)</name>
        <dbReference type="ChEBI" id="CHEBI:58349"/>
    </ligand>
</feature>
<protein>
    <recommendedName>
        <fullName evidence="3 7">Chorismate synthase</fullName>
        <shortName evidence="7">CS</shortName>
        <ecNumber evidence="3 7">4.2.3.5</ecNumber>
    </recommendedName>
    <alternativeName>
        <fullName evidence="7">5-enolpyruvylshikimate-3-phosphate phospholyase</fullName>
    </alternativeName>
</protein>
<dbReference type="SUPFAM" id="SSF103263">
    <property type="entry name" value="Chorismate synthase, AroC"/>
    <property type="match status" value="1"/>
</dbReference>
<dbReference type="GO" id="GO:0016853">
    <property type="term" value="F:isomerase activity"/>
    <property type="evidence" value="ECO:0007669"/>
    <property type="project" value="UniProtKB-KW"/>
</dbReference>
<keyword evidence="9" id="KW-0413">Isomerase</keyword>
<evidence type="ECO:0000313" key="10">
    <source>
        <dbReference type="Proteomes" id="UP000255335"/>
    </source>
</evidence>
<reference evidence="9 10" key="1">
    <citation type="submission" date="2018-06" db="EMBL/GenBank/DDBJ databases">
        <authorList>
            <consortium name="Pathogen Informatics"/>
            <person name="Doyle S."/>
        </authorList>
    </citation>
    <scope>NUCLEOTIDE SEQUENCE [LARGE SCALE GENOMIC DNA]</scope>
    <source>
        <strain evidence="9 10">NCTC12221</strain>
    </source>
</reference>
<feature type="binding site" evidence="7">
    <location>
        <begin position="235"/>
        <end position="236"/>
    </location>
    <ligand>
        <name>FMN</name>
        <dbReference type="ChEBI" id="CHEBI:58210"/>
    </ligand>
</feature>
<comment type="similarity">
    <text evidence="2 7 8">Belongs to the chorismate synthase family.</text>
</comment>
<comment type="catalytic activity">
    <reaction evidence="7 8">
        <text>5-O-(1-carboxyvinyl)-3-phosphoshikimate = chorismate + phosphate</text>
        <dbReference type="Rhea" id="RHEA:21020"/>
        <dbReference type="ChEBI" id="CHEBI:29748"/>
        <dbReference type="ChEBI" id="CHEBI:43474"/>
        <dbReference type="ChEBI" id="CHEBI:57701"/>
        <dbReference type="EC" id="4.2.3.5"/>
    </reaction>
</comment>
<dbReference type="PANTHER" id="PTHR21085:SF0">
    <property type="entry name" value="CHORISMATE SYNTHASE"/>
    <property type="match status" value="1"/>
</dbReference>
<sequence length="360" mass="38713">MNTFGVALRISTFGESHGEGIGCVIDGLPAGLKIDENFIESMMKRRAPGLNRFSTQRKEADKVQILSGVFEGISTGTPICLWIANTSSKSSDYDNIKDIFRPGHADFTYFKKYGLRDYRGGGRSSARESAARVAAGAIAKLLLQEFNIQVKSGICSIGDVVGSEFDFEYAKNSEIYALDKQKEEAQKALIESAKNAHNSVGGVALIEASGLPVGLGEPLYHKLDGAIAEALMGLNAVKAVEIGDGILSSTQYGNEHNDEMDKKGFKTNHSGGILGGISNGNIVRVKAHFKPTPSIFLPQDTLDVNGKQQVCKIKGRHDPCVAVRGSVVAESMVALVIADMLLLHSTSQLSFLKKVYLSEL</sequence>
<dbReference type="Pfam" id="PF01264">
    <property type="entry name" value="Chorismate_synt"/>
    <property type="match status" value="1"/>
</dbReference>
<dbReference type="EMBL" id="UGHZ01000001">
    <property type="protein sequence ID" value="STP08800.1"/>
    <property type="molecule type" value="Genomic_DNA"/>
</dbReference>
<dbReference type="HAMAP" id="MF_00300">
    <property type="entry name" value="Chorismate_synth"/>
    <property type="match status" value="1"/>
</dbReference>
<comment type="pathway">
    <text evidence="1 7 8">Metabolic intermediate biosynthesis; chorismate biosynthesis; chorismate from D-erythrose 4-phosphate and phosphoenolpyruvate: step 7/7.</text>
</comment>
<evidence type="ECO:0000256" key="8">
    <source>
        <dbReference type="RuleBase" id="RU000605"/>
    </source>
</evidence>
<name>A0A377JLY4_9HELI</name>
<keyword evidence="7" id="KW-0274">FAD</keyword>
<dbReference type="UniPathway" id="UPA00053">
    <property type="reaction ID" value="UER00090"/>
</dbReference>
<evidence type="ECO:0000313" key="9">
    <source>
        <dbReference type="EMBL" id="STP08800.1"/>
    </source>
</evidence>
<dbReference type="CDD" id="cd07304">
    <property type="entry name" value="Chorismate_synthase"/>
    <property type="match status" value="1"/>
</dbReference>
<dbReference type="GO" id="GO:0008652">
    <property type="term" value="P:amino acid biosynthetic process"/>
    <property type="evidence" value="ECO:0007669"/>
    <property type="project" value="UniProtKB-KW"/>
</dbReference>
<keyword evidence="5 7" id="KW-0057">Aromatic amino acid biosynthesis</keyword>
<gene>
    <name evidence="7 9" type="primary">aroC</name>
    <name evidence="9" type="ORF">NCTC12221_00218</name>
</gene>
<dbReference type="InterPro" id="IPR020541">
    <property type="entry name" value="Chorismate_synthase_CS"/>
</dbReference>
<evidence type="ECO:0000256" key="4">
    <source>
        <dbReference type="ARBA" id="ARBA00022605"/>
    </source>
</evidence>
<feature type="binding site" evidence="7">
    <location>
        <begin position="290"/>
        <end position="294"/>
    </location>
    <ligand>
        <name>FMN</name>
        <dbReference type="ChEBI" id="CHEBI:58210"/>
    </ligand>
</feature>
<keyword evidence="6 7" id="KW-0456">Lyase</keyword>
<dbReference type="NCBIfam" id="TIGR00033">
    <property type="entry name" value="aroC"/>
    <property type="match status" value="1"/>
</dbReference>
<comment type="subunit">
    <text evidence="7">Homotetramer.</text>
</comment>
<dbReference type="AlphaFoldDB" id="A0A377JLY4"/>
<dbReference type="GO" id="GO:0009423">
    <property type="term" value="P:chorismate biosynthetic process"/>
    <property type="evidence" value="ECO:0007669"/>
    <property type="project" value="UniProtKB-UniRule"/>
</dbReference>
<feature type="binding site" evidence="7">
    <location>
        <position position="52"/>
    </location>
    <ligand>
        <name>NADP(+)</name>
        <dbReference type="ChEBI" id="CHEBI:58349"/>
    </ligand>
</feature>
<dbReference type="Proteomes" id="UP000255335">
    <property type="component" value="Unassembled WGS sequence"/>
</dbReference>
<evidence type="ECO:0000256" key="5">
    <source>
        <dbReference type="ARBA" id="ARBA00023141"/>
    </source>
</evidence>
<evidence type="ECO:0000256" key="6">
    <source>
        <dbReference type="ARBA" id="ARBA00023239"/>
    </source>
</evidence>
<feature type="binding site" evidence="7">
    <location>
        <position position="316"/>
    </location>
    <ligand>
        <name>FMN</name>
        <dbReference type="ChEBI" id="CHEBI:58210"/>
    </ligand>
</feature>
<dbReference type="PROSITE" id="PS00788">
    <property type="entry name" value="CHORISMATE_SYNTHASE_2"/>
    <property type="match status" value="1"/>
</dbReference>
<keyword evidence="7" id="KW-0521">NADP</keyword>
<feature type="binding site" evidence="7">
    <location>
        <position position="275"/>
    </location>
    <ligand>
        <name>FMN</name>
        <dbReference type="ChEBI" id="CHEBI:58210"/>
    </ligand>
</feature>
<dbReference type="RefSeq" id="WP_115025626.1">
    <property type="nucleotide sequence ID" value="NZ_UGHZ01000001.1"/>
</dbReference>
<dbReference type="PROSITE" id="PS00789">
    <property type="entry name" value="CHORISMATE_SYNTHASE_3"/>
    <property type="match status" value="1"/>
</dbReference>
<dbReference type="Gene3D" id="3.60.150.10">
    <property type="entry name" value="Chorismate synthase AroC"/>
    <property type="match status" value="1"/>
</dbReference>
<evidence type="ECO:0000256" key="2">
    <source>
        <dbReference type="ARBA" id="ARBA00008014"/>
    </source>
</evidence>
<dbReference type="PIRSF" id="PIRSF001456">
    <property type="entry name" value="Chorismate_synth"/>
    <property type="match status" value="1"/>
</dbReference>
<evidence type="ECO:0000256" key="3">
    <source>
        <dbReference type="ARBA" id="ARBA00013036"/>
    </source>
</evidence>
<keyword evidence="4 7" id="KW-0028">Amino-acid biosynthesis</keyword>
<feature type="binding site" evidence="7">
    <location>
        <begin position="123"/>
        <end position="125"/>
    </location>
    <ligand>
        <name>FMN</name>
        <dbReference type="ChEBI" id="CHEBI:58210"/>
    </ligand>
</feature>
<keyword evidence="7" id="KW-0288">FMN</keyword>